<dbReference type="EMBL" id="MLHL01000032">
    <property type="protein sequence ID" value="OOF48224.1"/>
    <property type="molecule type" value="Genomic_DNA"/>
</dbReference>
<dbReference type="NCBIfam" id="NF008680">
    <property type="entry name" value="PRK11700.1-3"/>
    <property type="match status" value="1"/>
</dbReference>
<accession>A0A1V3ISX4</accession>
<dbReference type="Pfam" id="PF06185">
    <property type="entry name" value="YecM"/>
    <property type="match status" value="1"/>
</dbReference>
<organism evidence="1 3">
    <name type="scientific">Rodentibacter trehalosifermentans</name>
    <dbReference type="NCBI Taxonomy" id="1908263"/>
    <lineage>
        <taxon>Bacteria</taxon>
        <taxon>Pseudomonadati</taxon>
        <taxon>Pseudomonadota</taxon>
        <taxon>Gammaproteobacteria</taxon>
        <taxon>Pasteurellales</taxon>
        <taxon>Pasteurellaceae</taxon>
        <taxon>Rodentibacter</taxon>
    </lineage>
</organism>
<proteinExistence type="predicted"/>
<dbReference type="InterPro" id="IPR010393">
    <property type="entry name" value="DUF991_YecM-like"/>
</dbReference>
<evidence type="ECO:0000313" key="2">
    <source>
        <dbReference type="EMBL" id="OOF48224.1"/>
    </source>
</evidence>
<keyword evidence="4" id="KW-1185">Reference proteome</keyword>
<dbReference type="PANTHER" id="PTHR37519">
    <property type="match status" value="1"/>
</dbReference>
<dbReference type="Proteomes" id="UP000188728">
    <property type="component" value="Unassembled WGS sequence"/>
</dbReference>
<name>A0A1V3ISX4_9PAST</name>
<dbReference type="OrthoDB" id="5689462at2"/>
<evidence type="ECO:0000313" key="1">
    <source>
        <dbReference type="EMBL" id="OOF45388.1"/>
    </source>
</evidence>
<accession>A0A1V3J0N1</accession>
<dbReference type="EMBL" id="MLHK01000033">
    <property type="protein sequence ID" value="OOF45388.1"/>
    <property type="molecule type" value="Genomic_DNA"/>
</dbReference>
<sequence length="189" mass="21959">MTNFNENLTALWHELRDFEEKIQQLASVMKLNLSNYDIDHIALRVNDEQNAKIWLTALLKYGKILSDNIVNGRPIYLIQLERPLAFAGQFVDVIELPFPKNKRYPQETWEHIEVVVPFLANESTEAWIARIKQQFLWQHLTQLTIKVSEPKVEGERLPNPSIAVSFADKSANHTCIKVHPYSIKKILEV</sequence>
<reference evidence="3 4" key="1">
    <citation type="submission" date="2016-10" db="EMBL/GenBank/DDBJ databases">
        <title>Rodentibacter gen. nov. and new species.</title>
        <authorList>
            <person name="Christensen H."/>
        </authorList>
    </citation>
    <scope>NUCLEOTIDE SEQUENCE [LARGE SCALE GENOMIC DNA]</scope>
    <source>
        <strain evidence="1 3">H1983213011</strain>
        <strain evidence="2 4">H1987082031</strain>
    </source>
</reference>
<gene>
    <name evidence="1" type="ORF">BKK51_06665</name>
    <name evidence="2" type="ORF">BKK52_06425</name>
</gene>
<dbReference type="PANTHER" id="PTHR37519:SF1">
    <property type="entry name" value="DIHYDROXYBIPHENYL DIOXYGENASE DOMAIN-CONTAINING PROTEIN"/>
    <property type="match status" value="1"/>
</dbReference>
<dbReference type="GO" id="GO:0005829">
    <property type="term" value="C:cytosol"/>
    <property type="evidence" value="ECO:0007669"/>
    <property type="project" value="TreeGrafter"/>
</dbReference>
<comment type="caution">
    <text evidence="1">The sequence shown here is derived from an EMBL/GenBank/DDBJ whole genome shotgun (WGS) entry which is preliminary data.</text>
</comment>
<dbReference type="Gene3D" id="3.10.180.10">
    <property type="entry name" value="2,3-Dihydroxybiphenyl 1,2-Dioxygenase, domain 1"/>
    <property type="match status" value="1"/>
</dbReference>
<evidence type="ECO:0000313" key="4">
    <source>
        <dbReference type="Proteomes" id="UP000189161"/>
    </source>
</evidence>
<evidence type="ECO:0000313" key="3">
    <source>
        <dbReference type="Proteomes" id="UP000188728"/>
    </source>
</evidence>
<dbReference type="Proteomes" id="UP000189161">
    <property type="component" value="Unassembled WGS sequence"/>
</dbReference>
<dbReference type="AlphaFoldDB" id="A0A1V3ISX4"/>
<dbReference type="SUPFAM" id="SSF54593">
    <property type="entry name" value="Glyoxalase/Bleomycin resistance protein/Dihydroxybiphenyl dioxygenase"/>
    <property type="match status" value="1"/>
</dbReference>
<dbReference type="RefSeq" id="WP_077420956.1">
    <property type="nucleotide sequence ID" value="NZ_MLHK01000033.1"/>
</dbReference>
<protein>
    <submittedName>
        <fullName evidence="1">Metalloprotein</fullName>
    </submittedName>
</protein>
<dbReference type="InterPro" id="IPR029068">
    <property type="entry name" value="Glyas_Bleomycin-R_OHBP_Dase"/>
</dbReference>